<comment type="caution">
    <text evidence="1">The sequence shown here is derived from an EMBL/GenBank/DDBJ whole genome shotgun (WGS) entry which is preliminary data.</text>
</comment>
<sequence length="76" mass="8850">MNHQSNVLTIDDEHARTNIEAANMFTEQYEKTSNRQMTDHYTKHINQSLKITKKITQACNFISDLTLEELDSAIHQ</sequence>
<proteinExistence type="predicted"/>
<evidence type="ECO:0000313" key="2">
    <source>
        <dbReference type="Proteomes" id="UP001054945"/>
    </source>
</evidence>
<accession>A0AAV4R4J4</accession>
<reference evidence="1 2" key="1">
    <citation type="submission" date="2021-06" db="EMBL/GenBank/DDBJ databases">
        <title>Caerostris extrusa draft genome.</title>
        <authorList>
            <person name="Kono N."/>
            <person name="Arakawa K."/>
        </authorList>
    </citation>
    <scope>NUCLEOTIDE SEQUENCE [LARGE SCALE GENOMIC DNA]</scope>
</reference>
<dbReference type="Proteomes" id="UP001054945">
    <property type="component" value="Unassembled WGS sequence"/>
</dbReference>
<keyword evidence="2" id="KW-1185">Reference proteome</keyword>
<evidence type="ECO:0000313" key="1">
    <source>
        <dbReference type="EMBL" id="GIY16534.1"/>
    </source>
</evidence>
<dbReference type="AlphaFoldDB" id="A0AAV4R4J4"/>
<dbReference type="EMBL" id="BPLR01007388">
    <property type="protein sequence ID" value="GIY16534.1"/>
    <property type="molecule type" value="Genomic_DNA"/>
</dbReference>
<gene>
    <name evidence="1" type="ORF">CEXT_571521</name>
</gene>
<protein>
    <submittedName>
        <fullName evidence="1">Uncharacterized protein</fullName>
    </submittedName>
</protein>
<name>A0AAV4R4J4_CAEEX</name>
<organism evidence="1 2">
    <name type="scientific">Caerostris extrusa</name>
    <name type="common">Bark spider</name>
    <name type="synonym">Caerostris bankana</name>
    <dbReference type="NCBI Taxonomy" id="172846"/>
    <lineage>
        <taxon>Eukaryota</taxon>
        <taxon>Metazoa</taxon>
        <taxon>Ecdysozoa</taxon>
        <taxon>Arthropoda</taxon>
        <taxon>Chelicerata</taxon>
        <taxon>Arachnida</taxon>
        <taxon>Araneae</taxon>
        <taxon>Araneomorphae</taxon>
        <taxon>Entelegynae</taxon>
        <taxon>Araneoidea</taxon>
        <taxon>Araneidae</taxon>
        <taxon>Caerostris</taxon>
    </lineage>
</organism>